<organism evidence="3 4">
    <name type="scientific">Actinomyces naeslundii</name>
    <dbReference type="NCBI Taxonomy" id="1655"/>
    <lineage>
        <taxon>Bacteria</taxon>
        <taxon>Bacillati</taxon>
        <taxon>Actinomycetota</taxon>
        <taxon>Actinomycetes</taxon>
        <taxon>Actinomycetales</taxon>
        <taxon>Actinomycetaceae</taxon>
        <taxon>Actinomyces</taxon>
    </lineage>
</organism>
<feature type="transmembrane region" description="Helical" evidence="2">
    <location>
        <begin position="165"/>
        <end position="188"/>
    </location>
</feature>
<comment type="caution">
    <text evidence="3">The sequence shown here is derived from an EMBL/GenBank/DDBJ whole genome shotgun (WGS) entry which is preliminary data.</text>
</comment>
<accession>A0A854D8K4</accession>
<dbReference type="Proteomes" id="UP000187035">
    <property type="component" value="Unassembled WGS sequence"/>
</dbReference>
<name>A0A854D8K4_ACTNA</name>
<feature type="compositionally biased region" description="Pro residues" evidence="1">
    <location>
        <begin position="1"/>
        <end position="20"/>
    </location>
</feature>
<evidence type="ECO:0000256" key="1">
    <source>
        <dbReference type="SAM" id="MobiDB-lite"/>
    </source>
</evidence>
<evidence type="ECO:0000313" key="3">
    <source>
        <dbReference type="EMBL" id="OMG35799.1"/>
    </source>
</evidence>
<dbReference type="EMBL" id="MSRR01000013">
    <property type="protein sequence ID" value="OMG35799.1"/>
    <property type="molecule type" value="Genomic_DNA"/>
</dbReference>
<keyword evidence="2" id="KW-0472">Membrane</keyword>
<proteinExistence type="predicted"/>
<reference evidence="3 4" key="1">
    <citation type="submission" date="2016-12" db="EMBL/GenBank/DDBJ databases">
        <title>Genomic comparison of strains in the 'Actinomyces naeslundii' group.</title>
        <authorList>
            <person name="Mughal S.R."/>
            <person name="Do T."/>
            <person name="Gilbert S.C."/>
            <person name="Witherden E.A."/>
            <person name="Didelot X."/>
            <person name="Beighton D."/>
        </authorList>
    </citation>
    <scope>NUCLEOTIDE SEQUENCE [LARGE SCALE GENOMIC DNA]</scope>
    <source>
        <strain evidence="3 4">NCTC 10301</strain>
    </source>
</reference>
<feature type="region of interest" description="Disordered" evidence="1">
    <location>
        <begin position="1"/>
        <end position="30"/>
    </location>
</feature>
<evidence type="ECO:0000256" key="2">
    <source>
        <dbReference type="SAM" id="Phobius"/>
    </source>
</evidence>
<protein>
    <submittedName>
        <fullName evidence="3">Uncharacterized protein</fullName>
    </submittedName>
</protein>
<dbReference type="AlphaFoldDB" id="A0A854D8K4"/>
<evidence type="ECO:0000313" key="4">
    <source>
        <dbReference type="Proteomes" id="UP000187035"/>
    </source>
</evidence>
<feature type="transmembrane region" description="Helical" evidence="2">
    <location>
        <begin position="37"/>
        <end position="66"/>
    </location>
</feature>
<sequence length="201" mass="21205">MSTPQNQPPYQQPYQPPYQAVPPYGQQRPRPTHAGKLVAAIILFITGPLLGAFIAGIGSVIVAASIATSGDVITNGQQVSLSSNEERTLYVPEDAIVSTCTVTAPDGKEVPVSRSTGSHISNNNGDYESALTFKTAKAGNYRVSCDDLSDTDTVLVGAGLTFRPFMWSLMAGICAGAVCWIIAAVLLIRRHRALAAQTQAG</sequence>
<keyword evidence="2" id="KW-1133">Transmembrane helix</keyword>
<gene>
    <name evidence="3" type="ORF">BKH33_07555</name>
</gene>
<keyword evidence="2" id="KW-0812">Transmembrane</keyword>